<dbReference type="InterPro" id="IPR052051">
    <property type="entry name" value="TCR_complex_component"/>
</dbReference>
<proteinExistence type="predicted"/>
<evidence type="ECO:0000256" key="3">
    <source>
        <dbReference type="ARBA" id="ARBA00022729"/>
    </source>
</evidence>
<dbReference type="Pfam" id="PF07686">
    <property type="entry name" value="V-set"/>
    <property type="match status" value="1"/>
</dbReference>
<feature type="chain" id="PRO_5041735432" description="Ig-like domain-containing protein" evidence="9">
    <location>
        <begin position="17"/>
        <end position="344"/>
    </location>
</feature>
<dbReference type="SUPFAM" id="SSF48726">
    <property type="entry name" value="Immunoglobulin"/>
    <property type="match status" value="2"/>
</dbReference>
<keyword evidence="3 9" id="KW-0732">Signal</keyword>
<protein>
    <recommendedName>
        <fullName evidence="10">Ig-like domain-containing protein</fullName>
    </recommendedName>
</protein>
<evidence type="ECO:0000256" key="8">
    <source>
        <dbReference type="SAM" id="MobiDB-lite"/>
    </source>
</evidence>
<comment type="caution">
    <text evidence="11">The sequence shown here is derived from an EMBL/GenBank/DDBJ whole genome shotgun (WGS) entry which is preliminary data.</text>
</comment>
<dbReference type="CDD" id="cd00099">
    <property type="entry name" value="IgV"/>
    <property type="match status" value="2"/>
</dbReference>
<reference evidence="11" key="1">
    <citation type="submission" date="2023-07" db="EMBL/GenBank/DDBJ databases">
        <title>Chromosome-level Genome Assembly of Striped Snakehead (Channa striata).</title>
        <authorList>
            <person name="Liu H."/>
        </authorList>
    </citation>
    <scope>NUCLEOTIDE SEQUENCE</scope>
    <source>
        <strain evidence="11">Gz</strain>
        <tissue evidence="11">Muscle</tissue>
    </source>
</reference>
<dbReference type="GO" id="GO:0009617">
    <property type="term" value="P:response to bacterium"/>
    <property type="evidence" value="ECO:0007669"/>
    <property type="project" value="TreeGrafter"/>
</dbReference>
<organism evidence="11 12">
    <name type="scientific">Channa striata</name>
    <name type="common">Snakehead murrel</name>
    <name type="synonym">Ophicephalus striatus</name>
    <dbReference type="NCBI Taxonomy" id="64152"/>
    <lineage>
        <taxon>Eukaryota</taxon>
        <taxon>Metazoa</taxon>
        <taxon>Chordata</taxon>
        <taxon>Craniata</taxon>
        <taxon>Vertebrata</taxon>
        <taxon>Euteleostomi</taxon>
        <taxon>Actinopterygii</taxon>
        <taxon>Neopterygii</taxon>
        <taxon>Teleostei</taxon>
        <taxon>Neoteleostei</taxon>
        <taxon>Acanthomorphata</taxon>
        <taxon>Anabantaria</taxon>
        <taxon>Anabantiformes</taxon>
        <taxon>Channoidei</taxon>
        <taxon>Channidae</taxon>
        <taxon>Channa</taxon>
    </lineage>
</organism>
<dbReference type="GO" id="GO:0005886">
    <property type="term" value="C:plasma membrane"/>
    <property type="evidence" value="ECO:0007669"/>
    <property type="project" value="UniProtKB-SubCell"/>
</dbReference>
<feature type="region of interest" description="Disordered" evidence="8">
    <location>
        <begin position="320"/>
        <end position="344"/>
    </location>
</feature>
<accession>A0AA88SZE0</accession>
<keyword evidence="12" id="KW-1185">Reference proteome</keyword>
<evidence type="ECO:0000256" key="1">
    <source>
        <dbReference type="ARBA" id="ARBA00004236"/>
    </source>
</evidence>
<evidence type="ECO:0000256" key="9">
    <source>
        <dbReference type="SAM" id="SignalP"/>
    </source>
</evidence>
<dbReference type="InterPro" id="IPR007110">
    <property type="entry name" value="Ig-like_dom"/>
</dbReference>
<name>A0AA88SZE0_CHASR</name>
<keyword evidence="5" id="KW-0472">Membrane</keyword>
<evidence type="ECO:0000256" key="7">
    <source>
        <dbReference type="ARBA" id="ARBA00023180"/>
    </source>
</evidence>
<dbReference type="InterPro" id="IPR003599">
    <property type="entry name" value="Ig_sub"/>
</dbReference>
<evidence type="ECO:0000313" key="12">
    <source>
        <dbReference type="Proteomes" id="UP001187415"/>
    </source>
</evidence>
<dbReference type="SMART" id="SM00409">
    <property type="entry name" value="IG"/>
    <property type="match status" value="2"/>
</dbReference>
<comment type="subcellular location">
    <subcellularLocation>
        <location evidence="1">Cell membrane</location>
    </subcellularLocation>
</comment>
<keyword evidence="4" id="KW-0391">Immunity</keyword>
<feature type="domain" description="Ig-like" evidence="10">
    <location>
        <begin position="12"/>
        <end position="107"/>
    </location>
</feature>
<evidence type="ECO:0000256" key="6">
    <source>
        <dbReference type="ARBA" id="ARBA00023157"/>
    </source>
</evidence>
<dbReference type="InterPro" id="IPR013783">
    <property type="entry name" value="Ig-like_fold"/>
</dbReference>
<dbReference type="Gene3D" id="2.60.40.10">
    <property type="entry name" value="Immunoglobulins"/>
    <property type="match status" value="2"/>
</dbReference>
<dbReference type="EMBL" id="JAUPFM010000006">
    <property type="protein sequence ID" value="KAK2848675.1"/>
    <property type="molecule type" value="Genomic_DNA"/>
</dbReference>
<evidence type="ECO:0000256" key="2">
    <source>
        <dbReference type="ARBA" id="ARBA00022475"/>
    </source>
</evidence>
<dbReference type="PROSITE" id="PS50835">
    <property type="entry name" value="IG_LIKE"/>
    <property type="match status" value="2"/>
</dbReference>
<keyword evidence="2" id="KW-1003">Cell membrane</keyword>
<evidence type="ECO:0000313" key="11">
    <source>
        <dbReference type="EMBL" id="KAK2848675.1"/>
    </source>
</evidence>
<dbReference type="GO" id="GO:0002376">
    <property type="term" value="P:immune system process"/>
    <property type="evidence" value="ECO:0007669"/>
    <property type="project" value="UniProtKB-KW"/>
</dbReference>
<gene>
    <name evidence="11" type="ORF">Q5P01_008509</name>
</gene>
<feature type="domain" description="Ig-like" evidence="10">
    <location>
        <begin position="131"/>
        <end position="225"/>
    </location>
</feature>
<keyword evidence="7" id="KW-0325">Glycoprotein</keyword>
<evidence type="ECO:0000256" key="5">
    <source>
        <dbReference type="ARBA" id="ARBA00023136"/>
    </source>
</evidence>
<dbReference type="AlphaFoldDB" id="A0AA88SZE0"/>
<keyword evidence="6" id="KW-1015">Disulfide bond</keyword>
<dbReference type="PANTHER" id="PTHR19433">
    <property type="entry name" value="T-CELL RECEPTOR ALPHA CHAIN V REGION-RELATED"/>
    <property type="match status" value="1"/>
</dbReference>
<dbReference type="InterPro" id="IPR036179">
    <property type="entry name" value="Ig-like_dom_sf"/>
</dbReference>
<dbReference type="SMART" id="SM00406">
    <property type="entry name" value="IGv"/>
    <property type="match status" value="2"/>
</dbReference>
<dbReference type="PANTHER" id="PTHR19433:SF133">
    <property type="entry name" value="IMMUNE-TYPE RECEPTOR 5 PRECURSOR-RELATED"/>
    <property type="match status" value="1"/>
</dbReference>
<evidence type="ECO:0000256" key="4">
    <source>
        <dbReference type="ARBA" id="ARBA00022859"/>
    </source>
</evidence>
<sequence length="344" mass="38085">MMMLWVVLLVLHQVYALTPVISVQLGEPATFTCALPNTLMTRREVHWYRQSAGGPLKLVVTLRKSTKPVFSKEFLESRLKVDDDECFSNLTILRTIEEDEGMYHCGVLEWMATPVWSGTYLLIKGNSQRTSNYTVVQQSTASDQVRPGDSVTLQCSVLSDSENQTCPGDHSVYWFRAGSEKSHPEIIHTDGNGQCDNRSDTVKSCVYGLYRNISSSDAGTYYCAVATCGQILFGNGTKLDAQGAHSHNIGLVISLVCLAISVSGNIIFIRYQASTAVCAQYKEIENASSQVRHERLSQPAQNITESDHDLNYSALRFSGGKATRGKKKQELKTEESVYAQVKST</sequence>
<dbReference type="InterPro" id="IPR013106">
    <property type="entry name" value="Ig_V-set"/>
</dbReference>
<feature type="signal peptide" evidence="9">
    <location>
        <begin position="1"/>
        <end position="16"/>
    </location>
</feature>
<dbReference type="Proteomes" id="UP001187415">
    <property type="component" value="Unassembled WGS sequence"/>
</dbReference>
<evidence type="ECO:0000259" key="10">
    <source>
        <dbReference type="PROSITE" id="PS50835"/>
    </source>
</evidence>